<keyword evidence="1" id="KW-0560">Oxidoreductase</keyword>
<dbReference type="EMBL" id="JAAXOQ010000001">
    <property type="protein sequence ID" value="NKY17035.1"/>
    <property type="molecule type" value="Genomic_DNA"/>
</dbReference>
<proteinExistence type="predicted"/>
<dbReference type="InterPro" id="IPR012349">
    <property type="entry name" value="Split_barrel_FMN-bd"/>
</dbReference>
<dbReference type="GO" id="GO:0016627">
    <property type="term" value="F:oxidoreductase activity, acting on the CH-CH group of donors"/>
    <property type="evidence" value="ECO:0007669"/>
    <property type="project" value="TreeGrafter"/>
</dbReference>
<dbReference type="Proteomes" id="UP000582646">
    <property type="component" value="Unassembled WGS sequence"/>
</dbReference>
<dbReference type="SUPFAM" id="SSF50475">
    <property type="entry name" value="FMN-binding split barrel"/>
    <property type="match status" value="1"/>
</dbReference>
<keyword evidence="4" id="KW-1185">Reference proteome</keyword>
<dbReference type="NCBIfam" id="TIGR03618">
    <property type="entry name" value="Rv1155_F420"/>
    <property type="match status" value="1"/>
</dbReference>
<gene>
    <name evidence="3" type="ORF">HF999_01405</name>
</gene>
<protein>
    <submittedName>
        <fullName evidence="3">PPOX class F420-dependent oxidoreductase</fullName>
    </submittedName>
</protein>
<evidence type="ECO:0000259" key="2">
    <source>
        <dbReference type="Pfam" id="PF01243"/>
    </source>
</evidence>
<evidence type="ECO:0000313" key="3">
    <source>
        <dbReference type="EMBL" id="NKY17035.1"/>
    </source>
</evidence>
<evidence type="ECO:0000256" key="1">
    <source>
        <dbReference type="ARBA" id="ARBA00023002"/>
    </source>
</evidence>
<dbReference type="Gene3D" id="2.30.110.10">
    <property type="entry name" value="Electron Transport, Fmn-binding Protein, Chain A"/>
    <property type="match status" value="1"/>
</dbReference>
<dbReference type="PANTHER" id="PTHR35176">
    <property type="entry name" value="HEME OXYGENASE HI_0854-RELATED"/>
    <property type="match status" value="1"/>
</dbReference>
<feature type="domain" description="Pyridoxamine 5'-phosphate oxidase N-terminal" evidence="2">
    <location>
        <begin position="21"/>
        <end position="135"/>
    </location>
</feature>
<dbReference type="InterPro" id="IPR011576">
    <property type="entry name" value="Pyridox_Oxase_N"/>
</dbReference>
<dbReference type="InterPro" id="IPR052019">
    <property type="entry name" value="F420H2_bilvrd_red/Heme_oxyg"/>
</dbReference>
<evidence type="ECO:0000313" key="4">
    <source>
        <dbReference type="Proteomes" id="UP000582646"/>
    </source>
</evidence>
<dbReference type="Pfam" id="PF01243">
    <property type="entry name" value="PNPOx_N"/>
    <property type="match status" value="1"/>
</dbReference>
<dbReference type="AlphaFoldDB" id="A0A846WXN6"/>
<dbReference type="PANTHER" id="PTHR35176:SF1">
    <property type="entry name" value="F420H(2)-DEPENDENT BILIVERDIN REDUCTASE"/>
    <property type="match status" value="1"/>
</dbReference>
<accession>A0A846WXN6</accession>
<organism evidence="3 4">
    <name type="scientific">Tsukamurella spumae</name>
    <dbReference type="NCBI Taxonomy" id="44753"/>
    <lineage>
        <taxon>Bacteria</taxon>
        <taxon>Bacillati</taxon>
        <taxon>Actinomycetota</taxon>
        <taxon>Actinomycetes</taxon>
        <taxon>Mycobacteriales</taxon>
        <taxon>Tsukamurellaceae</taxon>
        <taxon>Tsukamurella</taxon>
    </lineage>
</organism>
<comment type="caution">
    <text evidence="3">The sequence shown here is derived from an EMBL/GenBank/DDBJ whole genome shotgun (WGS) entry which is preliminary data.</text>
</comment>
<reference evidence="3 4" key="1">
    <citation type="submission" date="2020-04" db="EMBL/GenBank/DDBJ databases">
        <title>MicrobeNet Type strains.</title>
        <authorList>
            <person name="Nicholson A.C."/>
        </authorList>
    </citation>
    <scope>NUCLEOTIDE SEQUENCE [LARGE SCALE GENOMIC DNA]</scope>
    <source>
        <strain evidence="3 4">DSM 44113</strain>
    </source>
</reference>
<dbReference type="GO" id="GO:0005829">
    <property type="term" value="C:cytosol"/>
    <property type="evidence" value="ECO:0007669"/>
    <property type="project" value="TreeGrafter"/>
</dbReference>
<sequence length="142" mass="15099">MLSAVTGPDYGGAVPELNADALAFVTERHLASLVTLRADGTPHSVAIAFTYDPVAGVARVITSGDSQKARNAERGGYAALTQVDGARWLTLEGPARVLRDADSVRSAEARYAVRYRPPRENPKRVVIEIEVARVLGSSGLRG</sequence>
<dbReference type="GO" id="GO:0070967">
    <property type="term" value="F:coenzyme F420 binding"/>
    <property type="evidence" value="ECO:0007669"/>
    <property type="project" value="TreeGrafter"/>
</dbReference>
<name>A0A846WXN6_9ACTN</name>
<dbReference type="InterPro" id="IPR019920">
    <property type="entry name" value="F420-binding_dom_put"/>
</dbReference>